<protein>
    <submittedName>
        <fullName evidence="5">Sialic acid binding</fullName>
    </submittedName>
</protein>
<dbReference type="PROSITE" id="PS51551">
    <property type="entry name" value="EPHRIN_RBD_2"/>
    <property type="match status" value="1"/>
</dbReference>
<proteinExistence type="inferred from homology"/>
<dbReference type="InterPro" id="IPR008972">
    <property type="entry name" value="Cupredoxin"/>
</dbReference>
<evidence type="ECO:0000256" key="1">
    <source>
        <dbReference type="PROSITE-ProRule" id="PRU00884"/>
    </source>
</evidence>
<dbReference type="CDD" id="cd00087">
    <property type="entry name" value="FReD"/>
    <property type="match status" value="1"/>
</dbReference>
<dbReference type="InterPro" id="IPR050373">
    <property type="entry name" value="Fibrinogen_C-term_domain"/>
</dbReference>
<evidence type="ECO:0000259" key="4">
    <source>
        <dbReference type="PROSITE" id="PS51551"/>
    </source>
</evidence>
<dbReference type="OrthoDB" id="5945673at2759"/>
<dbReference type="AlphaFoldDB" id="A0A9W9YJF6"/>
<evidence type="ECO:0000259" key="3">
    <source>
        <dbReference type="PROSITE" id="PS51406"/>
    </source>
</evidence>
<comment type="similarity">
    <text evidence="1">Belongs to the ephrin family.</text>
</comment>
<dbReference type="SUPFAM" id="SSF56496">
    <property type="entry name" value="Fibrinogen C-terminal domain-like"/>
    <property type="match status" value="1"/>
</dbReference>
<dbReference type="InterPro" id="IPR001799">
    <property type="entry name" value="Ephrin_RBD"/>
</dbReference>
<dbReference type="Gene3D" id="2.60.40.420">
    <property type="entry name" value="Cupredoxins - blue copper proteins"/>
    <property type="match status" value="1"/>
</dbReference>
<accession>A0A9W9YJF6</accession>
<dbReference type="InterPro" id="IPR014716">
    <property type="entry name" value="Fibrinogen_a/b/g_C_1"/>
</dbReference>
<dbReference type="Gene3D" id="3.90.215.10">
    <property type="entry name" value="Gamma Fibrinogen, chain A, domain 1"/>
    <property type="match status" value="1"/>
</dbReference>
<dbReference type="Pfam" id="PF00147">
    <property type="entry name" value="Fibrinogen_C"/>
    <property type="match status" value="1"/>
</dbReference>
<dbReference type="SMART" id="SM00186">
    <property type="entry name" value="FBG"/>
    <property type="match status" value="1"/>
</dbReference>
<dbReference type="NCBIfam" id="NF040941">
    <property type="entry name" value="GGGWT_bact"/>
    <property type="match status" value="1"/>
</dbReference>
<dbReference type="EMBL" id="MU827778">
    <property type="protein sequence ID" value="KAJ7340098.1"/>
    <property type="molecule type" value="Genomic_DNA"/>
</dbReference>
<comment type="caution">
    <text evidence="1">Lacks conserved residue(s) required for the propagation of feature annotation.</text>
</comment>
<dbReference type="PROSITE" id="PS51406">
    <property type="entry name" value="FIBRINOGEN_C_2"/>
    <property type="match status" value="1"/>
</dbReference>
<evidence type="ECO:0000313" key="6">
    <source>
        <dbReference type="Proteomes" id="UP001163046"/>
    </source>
</evidence>
<organism evidence="5 6">
    <name type="scientific">Desmophyllum pertusum</name>
    <dbReference type="NCBI Taxonomy" id="174260"/>
    <lineage>
        <taxon>Eukaryota</taxon>
        <taxon>Metazoa</taxon>
        <taxon>Cnidaria</taxon>
        <taxon>Anthozoa</taxon>
        <taxon>Hexacorallia</taxon>
        <taxon>Scleractinia</taxon>
        <taxon>Caryophylliina</taxon>
        <taxon>Caryophylliidae</taxon>
        <taxon>Desmophyllum</taxon>
    </lineage>
</organism>
<feature type="region of interest" description="Disordered" evidence="2">
    <location>
        <begin position="17"/>
        <end position="40"/>
    </location>
</feature>
<dbReference type="PANTHER" id="PTHR19143">
    <property type="entry name" value="FIBRINOGEN/TENASCIN/ANGIOPOEITIN"/>
    <property type="match status" value="1"/>
</dbReference>
<evidence type="ECO:0000313" key="5">
    <source>
        <dbReference type="EMBL" id="KAJ7340098.1"/>
    </source>
</evidence>
<gene>
    <name evidence="5" type="primary">FCN2_1</name>
    <name evidence="5" type="ORF">OS493_002824</name>
</gene>
<dbReference type="InterPro" id="IPR002181">
    <property type="entry name" value="Fibrinogen_a/b/g_C_dom"/>
</dbReference>
<name>A0A9W9YJF6_9CNID</name>
<evidence type="ECO:0000256" key="2">
    <source>
        <dbReference type="SAM" id="MobiDB-lite"/>
    </source>
</evidence>
<dbReference type="Pfam" id="PF00812">
    <property type="entry name" value="Ephrin"/>
    <property type="match status" value="1"/>
</dbReference>
<sequence length="517" mass="57295">MKLLTAKTPLSAKCADEDPASFQTKNRVSKPSKRANGTRWQHTQEQMYENMWIVDKNEYDTCTVNTSVPSFSTNNKLLSCNDPLKLKYYEIAFRSYIAQPGSVAYEPGKKYYFIATSDGTSDSLTNHEGGHCLSSNMKLIIYVCDGSSDPQCNGDQNSLFSSSVVCSAPIPTSSACLCPTPTVSPAMSSVVHVIQSSPTSSSISSVAPSPTSAALALSSSAAVHCLASIPEDIFSIFANQTNLLTAIYNYSHMIPDLRQLLEHRMNQTTEESKQESNTTQNCTKQELPNQKVLMVMTNTPVAKNCKELLDAGYTTSGSYRLQPSKSALSRFRAYCDQETAGGGWTVWMRRFDGYLIFNRDWDAYYEGFGYLTDEFWLGLRNMQKVMSGMTFSIWFDLETPDGNKTHAEYANCTMGNWKTQFALTVGPFVGGAAGDSLSYHNNMGFTTSDRDNDNNSTNNCAVQASGGWWFNDCQRACLTGKYMNGAHKNEGIVGIQWRTWKGIDYSLSKVEMKVRPT</sequence>
<keyword evidence="6" id="KW-1185">Reference proteome</keyword>
<comment type="caution">
    <text evidence="5">The sequence shown here is derived from an EMBL/GenBank/DDBJ whole genome shotgun (WGS) entry which is preliminary data.</text>
</comment>
<feature type="domain" description="Ephrin RBD" evidence="4">
    <location>
        <begin position="1"/>
        <end position="143"/>
    </location>
</feature>
<dbReference type="GO" id="GO:0016020">
    <property type="term" value="C:membrane"/>
    <property type="evidence" value="ECO:0007669"/>
    <property type="project" value="InterPro"/>
</dbReference>
<feature type="domain" description="Fibrinogen C-terminal" evidence="3">
    <location>
        <begin position="296"/>
        <end position="517"/>
    </location>
</feature>
<dbReference type="SUPFAM" id="SSF49503">
    <property type="entry name" value="Cupredoxins"/>
    <property type="match status" value="1"/>
</dbReference>
<dbReference type="Proteomes" id="UP001163046">
    <property type="component" value="Unassembled WGS sequence"/>
</dbReference>
<reference evidence="5" key="1">
    <citation type="submission" date="2023-01" db="EMBL/GenBank/DDBJ databases">
        <title>Genome assembly of the deep-sea coral Lophelia pertusa.</title>
        <authorList>
            <person name="Herrera S."/>
            <person name="Cordes E."/>
        </authorList>
    </citation>
    <scope>NUCLEOTIDE SEQUENCE</scope>
    <source>
        <strain evidence="5">USNM1676648</strain>
        <tissue evidence="5">Polyp</tissue>
    </source>
</reference>
<dbReference type="InterPro" id="IPR036056">
    <property type="entry name" value="Fibrinogen-like_C"/>
</dbReference>